<sequence>MTMDRHIPVHALPEEIQKMPRDETVCKYCGISYLILHEFKDMEEKMKAMEKEMKFYQGSVEREKTLQEKLQSLSQDFQEYKSDCESKTERIKILSKDLKNQQEELQSANEKLKRFEEKLEVAHKQAQHFSKTLDQHQLIMKETLLLLPSTKSDLARIKKEVSNAFQHWTSLKGDIFLQLKTISEVALTEISKLKKYLAESQCDKVCLENEVKDLKLSSDAALMKTQQIQTLLQKENELQSKCLELQKETLGLHSQVEAIGLKFHEATAEMDNYKKLLLVKSKEIDECQRELKKLEFETRISESRHTRELKEKEGILLVCQQMCKQLQEEVAEKERQQENLKRRTSCSENELEMMKALLSQTEEEVVTLKKEREMLLVFHQNRIEELRDKFSQKMIYDCREKIEFELIKDRAQHSAEFEEKILQLKEEAELELNIEKQKHQELIMKYQREQEELQKKISSLISNATNDLKREVTILEKKLQDSQVKLVEKGEAKEKEIQSLKRVITEFESRLKKEIDSSESLRQDLKREIKQKTDELERVAQEQMQLKKKINQAEEEKSFLQETVRRECEERYELTEALSQAKQQLLELKKLSGSFPLSPSSHSQGNLTSSTAMVNNHGERRFASLSPGKGCQIPELPSIIKPSDSAASNKPRSHGSLVLPGLSSPHPPMRRASSDRETRRRIATIVRRWSQQ</sequence>
<dbReference type="Bgee" id="ENSOANG00000028954">
    <property type="expression patterns" value="Expressed in testis and 7 other cell types or tissues"/>
</dbReference>
<evidence type="ECO:0000256" key="2">
    <source>
        <dbReference type="SAM" id="MobiDB-lite"/>
    </source>
</evidence>
<dbReference type="GeneID" id="103167661"/>
<reference evidence="3" key="2">
    <citation type="submission" date="2025-08" db="UniProtKB">
        <authorList>
            <consortium name="Ensembl"/>
        </authorList>
    </citation>
    <scope>IDENTIFICATION</scope>
    <source>
        <strain evidence="3">Glennie</strain>
    </source>
</reference>
<keyword evidence="1" id="KW-0175">Coiled coil</keyword>
<organism evidence="3 4">
    <name type="scientific">Ornithorhynchus anatinus</name>
    <name type="common">Duckbill platypus</name>
    <dbReference type="NCBI Taxonomy" id="9258"/>
    <lineage>
        <taxon>Eukaryota</taxon>
        <taxon>Metazoa</taxon>
        <taxon>Chordata</taxon>
        <taxon>Craniata</taxon>
        <taxon>Vertebrata</taxon>
        <taxon>Euteleostomi</taxon>
        <taxon>Mammalia</taxon>
        <taxon>Monotremata</taxon>
        <taxon>Ornithorhynchidae</taxon>
        <taxon>Ornithorhynchus</taxon>
    </lineage>
</organism>
<evidence type="ECO:0000313" key="3">
    <source>
        <dbReference type="Ensembl" id="ENSOANP00000037018.1"/>
    </source>
</evidence>
<feature type="coiled-coil region" evidence="1">
    <location>
        <begin position="418"/>
        <end position="591"/>
    </location>
</feature>
<proteinExistence type="predicted"/>
<dbReference type="KEGG" id="oaa:103167661"/>
<dbReference type="Proteomes" id="UP000002279">
    <property type="component" value="Chromosome 1"/>
</dbReference>
<dbReference type="AlphaFoldDB" id="A0A6I8N806"/>
<dbReference type="OMA" id="KMERTET"/>
<reference evidence="3 4" key="1">
    <citation type="journal article" date="2008" name="Nature">
        <title>Genome analysis of the platypus reveals unique signatures of evolution.</title>
        <authorList>
            <person name="Warren W.C."/>
            <person name="Hillier L.W."/>
            <person name="Marshall Graves J.A."/>
            <person name="Birney E."/>
            <person name="Ponting C.P."/>
            <person name="Grutzner F."/>
            <person name="Belov K."/>
            <person name="Miller W."/>
            <person name="Clarke L."/>
            <person name="Chinwalla A.T."/>
            <person name="Yang S.P."/>
            <person name="Heger A."/>
            <person name="Locke D.P."/>
            <person name="Miethke P."/>
            <person name="Waters P.D."/>
            <person name="Veyrunes F."/>
            <person name="Fulton L."/>
            <person name="Fulton B."/>
            <person name="Graves T."/>
            <person name="Wallis J."/>
            <person name="Puente X.S."/>
            <person name="Lopez-Otin C."/>
            <person name="Ordonez G.R."/>
            <person name="Eichler E.E."/>
            <person name="Chen L."/>
            <person name="Cheng Z."/>
            <person name="Deakin J.E."/>
            <person name="Alsop A."/>
            <person name="Thompson K."/>
            <person name="Kirby P."/>
            <person name="Papenfuss A.T."/>
            <person name="Wakefield M.J."/>
            <person name="Olender T."/>
            <person name="Lancet D."/>
            <person name="Huttley G.A."/>
            <person name="Smit A.F."/>
            <person name="Pask A."/>
            <person name="Temple-Smith P."/>
            <person name="Batzer M.A."/>
            <person name="Walker J.A."/>
            <person name="Konkel M.K."/>
            <person name="Harris R.S."/>
            <person name="Whittington C.M."/>
            <person name="Wong E.S."/>
            <person name="Gemmell N.J."/>
            <person name="Buschiazzo E."/>
            <person name="Vargas Jentzsch I.M."/>
            <person name="Merkel A."/>
            <person name="Schmitz J."/>
            <person name="Zemann A."/>
            <person name="Churakov G."/>
            <person name="Kriegs J.O."/>
            <person name="Brosius J."/>
            <person name="Murchison E.P."/>
            <person name="Sachidanandam R."/>
            <person name="Smith C."/>
            <person name="Hannon G.J."/>
            <person name="Tsend-Ayush E."/>
            <person name="McMillan D."/>
            <person name="Attenborough R."/>
            <person name="Rens W."/>
            <person name="Ferguson-Smith M."/>
            <person name="Lefevre C.M."/>
            <person name="Sharp J.A."/>
            <person name="Nicholas K.R."/>
            <person name="Ray D.A."/>
            <person name="Kube M."/>
            <person name="Reinhardt R."/>
            <person name="Pringle T.H."/>
            <person name="Taylor J."/>
            <person name="Jones R.C."/>
            <person name="Nixon B."/>
            <person name="Dacheux J.L."/>
            <person name="Niwa H."/>
            <person name="Sekita Y."/>
            <person name="Huang X."/>
            <person name="Stark A."/>
            <person name="Kheradpour P."/>
            <person name="Kellis M."/>
            <person name="Flicek P."/>
            <person name="Chen Y."/>
            <person name="Webber C."/>
            <person name="Hardison R."/>
            <person name="Nelson J."/>
            <person name="Hallsworth-Pepin K."/>
            <person name="Delehaunty K."/>
            <person name="Markovic C."/>
            <person name="Minx P."/>
            <person name="Feng Y."/>
            <person name="Kremitzki C."/>
            <person name="Mitreva M."/>
            <person name="Glasscock J."/>
            <person name="Wylie T."/>
            <person name="Wohldmann P."/>
            <person name="Thiru P."/>
            <person name="Nhan M.N."/>
            <person name="Pohl C.S."/>
            <person name="Smith S.M."/>
            <person name="Hou S."/>
            <person name="Nefedov M."/>
            <person name="de Jong P.J."/>
            <person name="Renfree M.B."/>
            <person name="Mardis E.R."/>
            <person name="Wilson R.K."/>
        </authorList>
    </citation>
    <scope>NUCLEOTIDE SEQUENCE [LARGE SCALE GENOMIC DNA]</scope>
    <source>
        <strain evidence="3 4">Glennie</strain>
    </source>
</reference>
<dbReference type="PANTHER" id="PTHR34251:SF1">
    <property type="entry name" value="LEUCINE, GLUTAMATE AND LYSINE RICH 1"/>
    <property type="match status" value="1"/>
</dbReference>
<dbReference type="PANTHER" id="PTHR34251">
    <property type="entry name" value="LEUCINE-, GLUTAMATE- AND LYSINE-RICH PROTEIN 1"/>
    <property type="match status" value="1"/>
</dbReference>
<evidence type="ECO:0000256" key="1">
    <source>
        <dbReference type="SAM" id="Coils"/>
    </source>
</evidence>
<dbReference type="InterPro" id="IPR038799">
    <property type="entry name" value="LEKR1"/>
</dbReference>
<protein>
    <submittedName>
        <fullName evidence="3">Leucine, glutamate and lysine rich 1</fullName>
    </submittedName>
</protein>
<keyword evidence="4" id="KW-1185">Reference proteome</keyword>
<dbReference type="RefSeq" id="XP_028923390.1">
    <property type="nucleotide sequence ID" value="XM_029067557.1"/>
</dbReference>
<dbReference type="InParanoid" id="A0A6I8N806"/>
<dbReference type="GeneTree" id="ENSGT00940000162647"/>
<accession>A0A6I8N806</accession>
<name>A0A6I8N806_ORNAN</name>
<feature type="region of interest" description="Disordered" evidence="2">
    <location>
        <begin position="621"/>
        <end position="692"/>
    </location>
</feature>
<dbReference type="CTD" id="389170"/>
<gene>
    <name evidence="3" type="primary">LEKR1</name>
</gene>
<dbReference type="OrthoDB" id="10256467at2759"/>
<evidence type="ECO:0000313" key="4">
    <source>
        <dbReference type="Proteomes" id="UP000002279"/>
    </source>
</evidence>
<feature type="coiled-coil region" evidence="1">
    <location>
        <begin position="197"/>
        <end position="389"/>
    </location>
</feature>
<feature type="coiled-coil region" evidence="1">
    <location>
        <begin position="39"/>
        <end position="125"/>
    </location>
</feature>
<dbReference type="SUPFAM" id="SSF57997">
    <property type="entry name" value="Tropomyosin"/>
    <property type="match status" value="1"/>
</dbReference>
<reference evidence="3" key="3">
    <citation type="submission" date="2025-09" db="UniProtKB">
        <authorList>
            <consortium name="Ensembl"/>
        </authorList>
    </citation>
    <scope>IDENTIFICATION</scope>
    <source>
        <strain evidence="3">Glennie</strain>
    </source>
</reference>
<dbReference type="Ensembl" id="ENSOANT00000063375.1">
    <property type="protein sequence ID" value="ENSOANP00000037018.1"/>
    <property type="gene ID" value="ENSOANG00000028954.2"/>
</dbReference>